<dbReference type="SUPFAM" id="SSF161070">
    <property type="entry name" value="SNF-like"/>
    <property type="match status" value="1"/>
</dbReference>
<keyword evidence="5 7" id="KW-0472">Membrane</keyword>
<dbReference type="Pfam" id="PF00209">
    <property type="entry name" value="SNF"/>
    <property type="match status" value="2"/>
</dbReference>
<feature type="transmembrane region" description="Helical" evidence="7">
    <location>
        <begin position="390"/>
        <end position="412"/>
    </location>
</feature>
<evidence type="ECO:0000256" key="1">
    <source>
        <dbReference type="ARBA" id="ARBA00004141"/>
    </source>
</evidence>
<reference evidence="8 9" key="1">
    <citation type="submission" date="2021-10" db="EMBL/GenBank/DDBJ databases">
        <title>Lutispora strain m25 sp. nov., a thermophilic, non-spore-forming bacterium isolated from a lab-scale methanogenic bioreactor digesting anaerobic sludge.</title>
        <authorList>
            <person name="El Houari A."/>
            <person name="Mcdonald J."/>
        </authorList>
    </citation>
    <scope>NUCLEOTIDE SEQUENCE [LARGE SCALE GENOMIC DNA]</scope>
    <source>
        <strain evidence="9">m25</strain>
    </source>
</reference>
<dbReference type="PRINTS" id="PR00176">
    <property type="entry name" value="NANEUSMPORT"/>
</dbReference>
<dbReference type="PANTHER" id="PTHR42948">
    <property type="entry name" value="TRANSPORTER"/>
    <property type="match status" value="1"/>
</dbReference>
<feature type="transmembrane region" description="Helical" evidence="7">
    <location>
        <begin position="88"/>
        <end position="115"/>
    </location>
</feature>
<dbReference type="InterPro" id="IPR000175">
    <property type="entry name" value="Na/ntran_symport"/>
</dbReference>
<keyword evidence="6" id="KW-0769">Symport</keyword>
<feature type="transmembrane region" description="Helical" evidence="7">
    <location>
        <begin position="186"/>
        <end position="206"/>
    </location>
</feature>
<dbReference type="PROSITE" id="PS50267">
    <property type="entry name" value="NA_NEUROTRAN_SYMP_3"/>
    <property type="match status" value="1"/>
</dbReference>
<evidence type="ECO:0000256" key="5">
    <source>
        <dbReference type="ARBA" id="ARBA00023136"/>
    </source>
</evidence>
<dbReference type="NCBIfam" id="NF037979">
    <property type="entry name" value="Na_transp"/>
    <property type="match status" value="1"/>
</dbReference>
<dbReference type="PROSITE" id="PS00610">
    <property type="entry name" value="NA_NEUROTRAN_SYMP_1"/>
    <property type="match status" value="1"/>
</dbReference>
<sequence>MENSKRKRETFSSGIAVFFATLGSAVGLGNIWKFPYLTGANGGGAFVFTYLVCILLVGMPVMISEFYIGRKTRKNAVGAFKELKAKPFWKSIGFMGVISSFLIMFFYSSVAGWVYSYVFKTLKGDFAALASQSMEQAAATVNQQFDAAVGGPVSPFVWQVIVMAVVSIIIIAGVRKGIERITKTLLPLLFVLIIICGIRALTLEGAVPGLKFLFQPDFSKLSPSVILSALGLAFFKLSLGMGTMITYSSYFTEEDNLFVTSAKVAISDTIVSLLAGIAIFPVVFTFGMEPGAGTGLLFKTIPLVFSKIPFGNLLLTAFFFLTSIAATTAMLSLLEVPVAYFIEEKEMSRNKAVLLTSGIILLIGILTVHPESIFGNVVIAGKGFFDLFDFISSNILMPIGGLLISIFVGYIANREDTENELSNHGTLNNRGMIKTYLNILRYVTPALLIIVFLNCIGIIKL</sequence>
<evidence type="ECO:0000313" key="8">
    <source>
        <dbReference type="EMBL" id="MCQ1531181.1"/>
    </source>
</evidence>
<feature type="transmembrane region" description="Helical" evidence="7">
    <location>
        <begin position="269"/>
        <end position="288"/>
    </location>
</feature>
<dbReference type="CDD" id="cd10336">
    <property type="entry name" value="SLC6sbd_Tyt1-Like"/>
    <property type="match status" value="1"/>
</dbReference>
<dbReference type="RefSeq" id="WP_255228705.1">
    <property type="nucleotide sequence ID" value="NZ_JAJEKE010000019.1"/>
</dbReference>
<keyword evidence="3 6" id="KW-0812">Transmembrane</keyword>
<gene>
    <name evidence="8" type="ORF">LJD61_16765</name>
</gene>
<comment type="subcellular location">
    <subcellularLocation>
        <location evidence="1">Membrane</location>
        <topology evidence="1">Multi-pass membrane protein</topology>
    </subcellularLocation>
</comment>
<comment type="similarity">
    <text evidence="6">Belongs to the sodium:neurotransmitter symporter (SNF) (TC 2.A.22) family.</text>
</comment>
<evidence type="ECO:0000256" key="7">
    <source>
        <dbReference type="SAM" id="Phobius"/>
    </source>
</evidence>
<dbReference type="PANTHER" id="PTHR42948:SF1">
    <property type="entry name" value="TRANSPORTER"/>
    <property type="match status" value="1"/>
</dbReference>
<evidence type="ECO:0000256" key="2">
    <source>
        <dbReference type="ARBA" id="ARBA00022448"/>
    </source>
</evidence>
<accession>A0ABT1NMM8</accession>
<protein>
    <recommendedName>
        <fullName evidence="6">Transporter</fullName>
    </recommendedName>
</protein>
<evidence type="ECO:0000256" key="6">
    <source>
        <dbReference type="RuleBase" id="RU003732"/>
    </source>
</evidence>
<comment type="caution">
    <text evidence="8">The sequence shown here is derived from an EMBL/GenBank/DDBJ whole genome shotgun (WGS) entry which is preliminary data.</text>
</comment>
<evidence type="ECO:0000256" key="4">
    <source>
        <dbReference type="ARBA" id="ARBA00022989"/>
    </source>
</evidence>
<keyword evidence="4 7" id="KW-1133">Transmembrane helix</keyword>
<organism evidence="8 9">
    <name type="scientific">Lutispora saccharofermentans</name>
    <dbReference type="NCBI Taxonomy" id="3024236"/>
    <lineage>
        <taxon>Bacteria</taxon>
        <taxon>Bacillati</taxon>
        <taxon>Bacillota</taxon>
        <taxon>Clostridia</taxon>
        <taxon>Lutisporales</taxon>
        <taxon>Lutisporaceae</taxon>
        <taxon>Lutispora</taxon>
    </lineage>
</organism>
<keyword evidence="9" id="KW-1185">Reference proteome</keyword>
<dbReference type="InterPro" id="IPR047218">
    <property type="entry name" value="YocR/YhdH-like"/>
</dbReference>
<proteinExistence type="inferred from homology"/>
<feature type="transmembrane region" description="Helical" evidence="7">
    <location>
        <begin position="352"/>
        <end position="370"/>
    </location>
</feature>
<keyword evidence="2 6" id="KW-0813">Transport</keyword>
<dbReference type="Proteomes" id="UP001651880">
    <property type="component" value="Unassembled WGS sequence"/>
</dbReference>
<name>A0ABT1NMM8_9FIRM</name>
<feature type="transmembrane region" description="Helical" evidence="7">
    <location>
        <begin position="439"/>
        <end position="459"/>
    </location>
</feature>
<feature type="transmembrane region" description="Helical" evidence="7">
    <location>
        <begin position="226"/>
        <end position="248"/>
    </location>
</feature>
<evidence type="ECO:0000313" key="9">
    <source>
        <dbReference type="Proteomes" id="UP001651880"/>
    </source>
</evidence>
<feature type="transmembrane region" description="Helical" evidence="7">
    <location>
        <begin position="156"/>
        <end position="174"/>
    </location>
</feature>
<feature type="transmembrane region" description="Helical" evidence="7">
    <location>
        <begin position="44"/>
        <end position="68"/>
    </location>
</feature>
<evidence type="ECO:0000256" key="3">
    <source>
        <dbReference type="ARBA" id="ARBA00022692"/>
    </source>
</evidence>
<dbReference type="EMBL" id="JAJEKE010000019">
    <property type="protein sequence ID" value="MCQ1531181.1"/>
    <property type="molecule type" value="Genomic_DNA"/>
</dbReference>
<feature type="transmembrane region" description="Helical" evidence="7">
    <location>
        <begin position="308"/>
        <end position="331"/>
    </location>
</feature>
<dbReference type="InterPro" id="IPR037272">
    <property type="entry name" value="SNS_sf"/>
</dbReference>
<feature type="transmembrane region" description="Helical" evidence="7">
    <location>
        <begin position="12"/>
        <end position="32"/>
    </location>
</feature>